<dbReference type="Gene3D" id="3.20.20.70">
    <property type="entry name" value="Aldolase class I"/>
    <property type="match status" value="1"/>
</dbReference>
<dbReference type="PANTHER" id="PTHR32119:SF2">
    <property type="entry name" value="OROTIDINE 5'-PHOSPHATE DECARBOXYLASE"/>
    <property type="match status" value="1"/>
</dbReference>
<feature type="active site" description="For OMPdecase activity" evidence="10">
    <location>
        <position position="69"/>
    </location>
</feature>
<evidence type="ECO:0000256" key="9">
    <source>
        <dbReference type="HAMAP-Rule" id="MF_01200"/>
    </source>
</evidence>
<evidence type="ECO:0000256" key="11">
    <source>
        <dbReference type="PIRSR" id="PIRSR614732-2"/>
    </source>
</evidence>
<dbReference type="InterPro" id="IPR047596">
    <property type="entry name" value="OMPdecase_bac"/>
</dbReference>
<dbReference type="PROSITE" id="PS00156">
    <property type="entry name" value="OMPDECASE"/>
    <property type="match status" value="1"/>
</dbReference>
<dbReference type="InterPro" id="IPR014732">
    <property type="entry name" value="OMPdecase"/>
</dbReference>
<feature type="active site" description="Proton donor" evidence="9">
    <location>
        <position position="71"/>
    </location>
</feature>
<evidence type="ECO:0000256" key="6">
    <source>
        <dbReference type="ARBA" id="ARBA00023239"/>
    </source>
</evidence>
<comment type="subunit">
    <text evidence="3 9">Homodimer.</text>
</comment>
<keyword evidence="4 9" id="KW-0210">Decarboxylase</keyword>
<organism evidence="14 15">
    <name type="scientific">candidate division WOR-3 bacterium</name>
    <dbReference type="NCBI Taxonomy" id="2052148"/>
    <lineage>
        <taxon>Bacteria</taxon>
        <taxon>Bacteria division WOR-3</taxon>
    </lineage>
</organism>
<comment type="catalytic activity">
    <reaction evidence="7 9 12">
        <text>orotidine 5'-phosphate + H(+) = UMP + CO2</text>
        <dbReference type="Rhea" id="RHEA:11596"/>
        <dbReference type="ChEBI" id="CHEBI:15378"/>
        <dbReference type="ChEBI" id="CHEBI:16526"/>
        <dbReference type="ChEBI" id="CHEBI:57538"/>
        <dbReference type="ChEBI" id="CHEBI:57865"/>
        <dbReference type="EC" id="4.1.1.23"/>
    </reaction>
</comment>
<evidence type="ECO:0000256" key="10">
    <source>
        <dbReference type="PIRSR" id="PIRSR614732-1"/>
    </source>
</evidence>
<dbReference type="InterPro" id="IPR013785">
    <property type="entry name" value="Aldolase_TIM"/>
</dbReference>
<dbReference type="GO" id="GO:0006207">
    <property type="term" value="P:'de novo' pyrimidine nucleobase biosynthetic process"/>
    <property type="evidence" value="ECO:0007669"/>
    <property type="project" value="InterPro"/>
</dbReference>
<gene>
    <name evidence="9" type="primary">pyrF</name>
    <name evidence="14" type="ORF">ENI34_07205</name>
</gene>
<evidence type="ECO:0000259" key="13">
    <source>
        <dbReference type="SMART" id="SM00934"/>
    </source>
</evidence>
<dbReference type="GO" id="GO:0005829">
    <property type="term" value="C:cytosol"/>
    <property type="evidence" value="ECO:0007669"/>
    <property type="project" value="TreeGrafter"/>
</dbReference>
<dbReference type="SUPFAM" id="SSF51366">
    <property type="entry name" value="Ribulose-phoshate binding barrel"/>
    <property type="match status" value="1"/>
</dbReference>
<evidence type="ECO:0000256" key="8">
    <source>
        <dbReference type="ARBA" id="ARBA00061012"/>
    </source>
</evidence>
<evidence type="ECO:0000256" key="4">
    <source>
        <dbReference type="ARBA" id="ARBA00022793"/>
    </source>
</evidence>
<dbReference type="GO" id="GO:0004590">
    <property type="term" value="F:orotidine-5'-phosphate decarboxylase activity"/>
    <property type="evidence" value="ECO:0007669"/>
    <property type="project" value="UniProtKB-UniRule"/>
</dbReference>
<feature type="binding site" evidence="9">
    <location>
        <begin position="69"/>
        <end position="78"/>
    </location>
    <ligand>
        <name>substrate</name>
    </ligand>
</feature>
<evidence type="ECO:0000256" key="5">
    <source>
        <dbReference type="ARBA" id="ARBA00022975"/>
    </source>
</evidence>
<evidence type="ECO:0000256" key="12">
    <source>
        <dbReference type="RuleBase" id="RU000512"/>
    </source>
</evidence>
<comment type="caution">
    <text evidence="14">The sequence shown here is derived from an EMBL/GenBank/DDBJ whole genome shotgun (WGS) entry which is preliminary data.</text>
</comment>
<evidence type="ECO:0000256" key="2">
    <source>
        <dbReference type="ARBA" id="ARBA00004861"/>
    </source>
</evidence>
<feature type="binding site" evidence="9 11">
    <location>
        <position position="228"/>
    </location>
    <ligand>
        <name>substrate</name>
    </ligand>
</feature>
<dbReference type="Pfam" id="PF00215">
    <property type="entry name" value="OMPdecase"/>
    <property type="match status" value="1"/>
</dbReference>
<feature type="active site" description="For OMPdecase activity" evidence="10">
    <location>
        <position position="74"/>
    </location>
</feature>
<keyword evidence="5 9" id="KW-0665">Pyrimidine biosynthesis</keyword>
<feature type="active site" description="For OMPdecase activity" evidence="10">
    <location>
        <position position="71"/>
    </location>
</feature>
<comment type="function">
    <text evidence="1 9">Catalyzes the decarboxylation of orotidine 5'-monophosphate (OMP) to uridine 5'-monophosphate (UMP).</text>
</comment>
<sequence length="255" mass="28130">MPEGMKGGLMPAEHLIVSLDLTDFEKIKEIVVQLKGAVNFYKVGAVPFTYFGLELIDFLKEQNCRIMLDLKYHDIPNTVARACEGAAERGADFITIHTSGGFSMLEEAVKATLMISELKKINRPKLLGITVLTSIDEAYFKDLFGDLKRTLTEQVVFLAQLARSAGLDGVVASPKEIEPIRKECGEDLLIVTPGIRPEFQTVKADDQARVTTPRQAIQRGADYIVIGRPIVKAADPREAVEKIIKEIGDGDRKTA</sequence>
<dbReference type="AlphaFoldDB" id="A0A9C9K0D1"/>
<feature type="binding site" evidence="9 11">
    <location>
        <position position="227"/>
    </location>
    <ligand>
        <name>substrate</name>
    </ligand>
</feature>
<dbReference type="GO" id="GO:0044205">
    <property type="term" value="P:'de novo' UMP biosynthetic process"/>
    <property type="evidence" value="ECO:0007669"/>
    <property type="project" value="UniProtKB-UniRule"/>
</dbReference>
<feature type="domain" description="Orotidine 5'-phosphate decarboxylase" evidence="13">
    <location>
        <begin position="14"/>
        <end position="243"/>
    </location>
</feature>
<dbReference type="PANTHER" id="PTHR32119">
    <property type="entry name" value="OROTIDINE 5'-PHOSPHATE DECARBOXYLASE"/>
    <property type="match status" value="1"/>
</dbReference>
<evidence type="ECO:0000313" key="15">
    <source>
        <dbReference type="Proteomes" id="UP000885826"/>
    </source>
</evidence>
<dbReference type="FunFam" id="3.20.20.70:FF:000015">
    <property type="entry name" value="Orotidine 5'-phosphate decarboxylase"/>
    <property type="match status" value="1"/>
</dbReference>
<dbReference type="InterPro" id="IPR011060">
    <property type="entry name" value="RibuloseP-bd_barrel"/>
</dbReference>
<reference evidence="14" key="1">
    <citation type="journal article" date="2020" name="mSystems">
        <title>Genome- and Community-Level Interaction Insights into Carbon Utilization and Element Cycling Functions of Hydrothermarchaeota in Hydrothermal Sediment.</title>
        <authorList>
            <person name="Zhou Z."/>
            <person name="Liu Y."/>
            <person name="Xu W."/>
            <person name="Pan J."/>
            <person name="Luo Z.H."/>
            <person name="Li M."/>
        </authorList>
    </citation>
    <scope>NUCLEOTIDE SEQUENCE</scope>
    <source>
        <strain evidence="14">HyVt-388</strain>
    </source>
</reference>
<feature type="binding site" evidence="9 11">
    <location>
        <position position="20"/>
    </location>
    <ligand>
        <name>substrate</name>
    </ligand>
</feature>
<dbReference type="NCBIfam" id="TIGR01740">
    <property type="entry name" value="pyrF"/>
    <property type="match status" value="1"/>
</dbReference>
<proteinExistence type="inferred from homology"/>
<evidence type="ECO:0000256" key="3">
    <source>
        <dbReference type="ARBA" id="ARBA00011738"/>
    </source>
</evidence>
<dbReference type="SMART" id="SM00934">
    <property type="entry name" value="OMPdecase"/>
    <property type="match status" value="1"/>
</dbReference>
<comment type="similarity">
    <text evidence="8 9">Belongs to the OMP decarboxylase family. Type 1 subfamily.</text>
</comment>
<dbReference type="EC" id="4.1.1.23" evidence="9"/>
<dbReference type="CDD" id="cd04725">
    <property type="entry name" value="OMP_decarboxylase_like"/>
    <property type="match status" value="1"/>
</dbReference>
<feature type="binding site" evidence="9 11">
    <location>
        <position position="207"/>
    </location>
    <ligand>
        <name>substrate</name>
    </ligand>
</feature>
<dbReference type="EMBL" id="DRIG01000076">
    <property type="protein sequence ID" value="HEC78913.1"/>
    <property type="molecule type" value="Genomic_DNA"/>
</dbReference>
<feature type="binding site" evidence="9 11">
    <location>
        <position position="196"/>
    </location>
    <ligand>
        <name>substrate</name>
    </ligand>
</feature>
<feature type="binding site" evidence="9 11">
    <location>
        <position position="133"/>
    </location>
    <ligand>
        <name>substrate</name>
    </ligand>
</feature>
<accession>A0A9C9K0D1</accession>
<dbReference type="InterPro" id="IPR001754">
    <property type="entry name" value="OMPdeCOase_dom"/>
</dbReference>
<evidence type="ECO:0000256" key="1">
    <source>
        <dbReference type="ARBA" id="ARBA00002356"/>
    </source>
</evidence>
<keyword evidence="6 9" id="KW-0456">Lyase</keyword>
<dbReference type="InterPro" id="IPR018089">
    <property type="entry name" value="OMPdecase_AS"/>
</dbReference>
<dbReference type="HAMAP" id="MF_01200_B">
    <property type="entry name" value="OMPdecase_type1_B"/>
    <property type="match status" value="1"/>
</dbReference>
<dbReference type="Proteomes" id="UP000885826">
    <property type="component" value="Unassembled WGS sequence"/>
</dbReference>
<feature type="binding site" evidence="9 11">
    <location>
        <position position="42"/>
    </location>
    <ligand>
        <name>substrate</name>
    </ligand>
</feature>
<dbReference type="NCBIfam" id="NF001273">
    <property type="entry name" value="PRK00230.1"/>
    <property type="match status" value="1"/>
</dbReference>
<comment type="pathway">
    <text evidence="2 9 12">Pyrimidine metabolism; UMP biosynthesis via de novo pathway; UMP from orotate: step 2/2.</text>
</comment>
<evidence type="ECO:0000256" key="7">
    <source>
        <dbReference type="ARBA" id="ARBA00049157"/>
    </source>
</evidence>
<evidence type="ECO:0000313" key="14">
    <source>
        <dbReference type="EMBL" id="HEC78913.1"/>
    </source>
</evidence>
<protein>
    <recommendedName>
        <fullName evidence="9">Orotidine 5'-phosphate decarboxylase</fullName>
        <ecNumber evidence="9">4.1.1.23</ecNumber>
    </recommendedName>
    <alternativeName>
        <fullName evidence="9">OMP decarboxylase</fullName>
        <shortName evidence="9">OMPDCase</shortName>
        <shortName evidence="9">OMPdecase</shortName>
    </alternativeName>
</protein>
<name>A0A9C9K0D1_UNCW3</name>